<dbReference type="InterPro" id="IPR009071">
    <property type="entry name" value="HMG_box_dom"/>
</dbReference>
<feature type="region of interest" description="Disordered" evidence="7">
    <location>
        <begin position="993"/>
        <end position="1029"/>
    </location>
</feature>
<dbReference type="GO" id="GO:0000981">
    <property type="term" value="F:DNA-binding transcription factor activity, RNA polymerase II-specific"/>
    <property type="evidence" value="ECO:0007669"/>
    <property type="project" value="TreeGrafter"/>
</dbReference>
<proteinExistence type="predicted"/>
<feature type="region of interest" description="Disordered" evidence="7">
    <location>
        <begin position="1"/>
        <end position="78"/>
    </location>
</feature>
<feature type="compositionally biased region" description="Low complexity" evidence="7">
    <location>
        <begin position="737"/>
        <end position="762"/>
    </location>
</feature>
<dbReference type="GO" id="GO:0005634">
    <property type="term" value="C:nucleus"/>
    <property type="evidence" value="ECO:0007669"/>
    <property type="project" value="UniProtKB-UniRule"/>
</dbReference>
<gene>
    <name evidence="9" type="ORF">E1301_Tti007036</name>
</gene>
<keyword evidence="3 6" id="KW-0238">DNA-binding</keyword>
<dbReference type="InterPro" id="IPR058606">
    <property type="entry name" value="HTH_Cic_C"/>
</dbReference>
<dbReference type="PROSITE" id="PS50118">
    <property type="entry name" value="HMG_BOX_2"/>
    <property type="match status" value="1"/>
</dbReference>
<keyword evidence="5 6" id="KW-0539">Nucleus</keyword>
<dbReference type="PANTHER" id="PTHR13059">
    <property type="entry name" value="HMG-BOX TRANSCRIPTION FACTOR BBX"/>
    <property type="match status" value="1"/>
</dbReference>
<evidence type="ECO:0000256" key="1">
    <source>
        <dbReference type="ARBA" id="ARBA00022553"/>
    </source>
</evidence>
<dbReference type="Proteomes" id="UP000324632">
    <property type="component" value="Chromosome 24"/>
</dbReference>
<organism evidence="9 10">
    <name type="scientific">Triplophysa tibetana</name>
    <dbReference type="NCBI Taxonomy" id="1572043"/>
    <lineage>
        <taxon>Eukaryota</taxon>
        <taxon>Metazoa</taxon>
        <taxon>Chordata</taxon>
        <taxon>Craniata</taxon>
        <taxon>Vertebrata</taxon>
        <taxon>Euteleostomi</taxon>
        <taxon>Actinopterygii</taxon>
        <taxon>Neopterygii</taxon>
        <taxon>Teleostei</taxon>
        <taxon>Ostariophysi</taxon>
        <taxon>Cypriniformes</taxon>
        <taxon>Nemacheilidae</taxon>
        <taxon>Triplophysa</taxon>
    </lineage>
</organism>
<dbReference type="InterPro" id="IPR032147">
    <property type="entry name" value="Cic_dom"/>
</dbReference>
<dbReference type="FunFam" id="1.10.30.10:FF:000075">
    <property type="entry name" value="Capicua transcriptional repressor a"/>
    <property type="match status" value="1"/>
</dbReference>
<feature type="compositionally biased region" description="Polar residues" evidence="7">
    <location>
        <begin position="907"/>
        <end position="917"/>
    </location>
</feature>
<keyword evidence="4" id="KW-0804">Transcription</keyword>
<feature type="compositionally biased region" description="Basic and acidic residues" evidence="7">
    <location>
        <begin position="1019"/>
        <end position="1028"/>
    </location>
</feature>
<dbReference type="Pfam" id="PF25981">
    <property type="entry name" value="HTH_Cic_C"/>
    <property type="match status" value="1"/>
</dbReference>
<evidence type="ECO:0000313" key="9">
    <source>
        <dbReference type="EMBL" id="KAA0703167.1"/>
    </source>
</evidence>
<feature type="compositionally biased region" description="Basic and acidic residues" evidence="7">
    <location>
        <begin position="846"/>
        <end position="864"/>
    </location>
</feature>
<feature type="compositionally biased region" description="Basic and acidic residues" evidence="7">
    <location>
        <begin position="611"/>
        <end position="633"/>
    </location>
</feature>
<reference evidence="9 10" key="1">
    <citation type="journal article" date="2019" name="Mol. Ecol. Resour.">
        <title>Chromosome-level genome assembly of Triplophysa tibetana, a fish adapted to the harsh high-altitude environment of the Tibetan Plateau.</title>
        <authorList>
            <person name="Yang X."/>
            <person name="Liu H."/>
            <person name="Ma Z."/>
            <person name="Zou Y."/>
            <person name="Zou M."/>
            <person name="Mao Y."/>
            <person name="Li X."/>
            <person name="Wang H."/>
            <person name="Chen T."/>
            <person name="Wang W."/>
            <person name="Yang R."/>
        </authorList>
    </citation>
    <scope>NUCLEOTIDE SEQUENCE [LARGE SCALE GENOMIC DNA]</scope>
    <source>
        <strain evidence="9">TTIB1903HZAU</strain>
        <tissue evidence="9">Muscle</tissue>
    </source>
</reference>
<dbReference type="Pfam" id="PF16090">
    <property type="entry name" value="DUF4819"/>
    <property type="match status" value="1"/>
</dbReference>
<feature type="DNA-binding region" description="HMG box" evidence="6">
    <location>
        <begin position="1397"/>
        <end position="1450"/>
    </location>
</feature>
<dbReference type="InterPro" id="IPR058607">
    <property type="entry name" value="HMG-box_Cic-like"/>
</dbReference>
<feature type="region of interest" description="Disordered" evidence="7">
    <location>
        <begin position="610"/>
        <end position="638"/>
    </location>
</feature>
<feature type="compositionally biased region" description="Basic and acidic residues" evidence="7">
    <location>
        <begin position="2079"/>
        <end position="2088"/>
    </location>
</feature>
<protein>
    <submittedName>
        <fullName evidence="9">Protein capicua-like protein</fullName>
    </submittedName>
</protein>
<feature type="region of interest" description="Disordered" evidence="7">
    <location>
        <begin position="1301"/>
        <end position="1397"/>
    </location>
</feature>
<keyword evidence="10" id="KW-1185">Reference proteome</keyword>
<feature type="compositionally biased region" description="Basic and acidic residues" evidence="7">
    <location>
        <begin position="66"/>
        <end position="78"/>
    </location>
</feature>
<dbReference type="PANTHER" id="PTHR13059:SF15">
    <property type="entry name" value="PROTEIN CAPICUA HOMOLOG ISOFORM X1"/>
    <property type="match status" value="1"/>
</dbReference>
<feature type="compositionally biased region" description="Basic and acidic residues" evidence="7">
    <location>
        <begin position="1382"/>
        <end position="1397"/>
    </location>
</feature>
<sequence>MRPPKKQRGRSPISPRGKGARKRAGKIDGLSRTTQSALSPQRHAPSKADSAQDKQIKSSNIPNRVGLREQIRERTVETSKTEENIIIVNKTKSPKNMNTSSLTENTDSLKNALESNAHENVHSNSTDICFTKTQNCTSTNSKGSNQQANSTASNTQNTNNTANSVNKSNSISANQISTTPSSRKTATFKARVPKKKYMYEHPASISSPIGLTLSTAPLTLYSNHLTSSHPPITQNSTAVLRNDVAKTNSSDLEISEIGSKEIVKLPRTESQKGDETLGSLLKSEMPFVGQKVVQTVEADGYGEQAPNSVRSSSTDTASEHSLDLEVLEPSGVRLSSGSHVRMSKRLPSNNSTLPVLQIEQGGSAAIAEALAKGLKNQRVLARRQPRTNVKEIEKLIKECVFICGVVRGSSKEQLNVELQVDGERMLLPYPFHTLVSRPHQPIDLILDAPPPGNEPVEVGTHVCVPYGGDKGKECFREGVVAQLDSHSGVACPYMVLLEEGLEQKKEMCSSEEASSTKTVWVARQNLRLLVPPWDGVMKEKVREEREHRDEMEVEQELCQLSEGLDFGTSGSLRENSRFPSSEVHHYGSTHLSSSTSPAVVMEAKNMVSIAARRDSEGTGNRERVRDREHERKQLQTPEVDMEVLQLNMAPLREVGGSLVSGGPKGGPNQHRQILSKPPGYPSPLTVMRGITVTSLGSPHPTLSPALLGSDGGISHHVQPSVPPSPNSRGSLTPLEKTPTPSQTSTPVPGSSASSSASSSRSRTPLSANQQKYKKGDVVCTPNGIRKKFNGKQWRRLCSREGCMKESQRRGYCSRHLSMRTKEMEGAVGERGNGGGSSSGTVTPSDLRGRASSEFDWDETSRDSSETSSRGTDSRPRLGLPSLLAQDFSRFDFDECEAATMLVSLGSSRSVTPSFSPISNQSPFSPTPSPSPSPLFGFRPANFSPITASPVLPPRRHRQPSGTNTGTAKHGAGGLERDRDRNVSGIVPSFHTSLTFTVPMSPGKRRTDAPPPSTSLSQEYVKHDQEQNSHDPSLVTNVCIITPQTTTVTLPQRLPSTTASSPPASPLSLEAGSLQTAHQPMRDSPVIVRNPEVPLIKFTELPLARVADVDRTSSTENNQNGVQSVTGLQVPVPINAASTNGPVLLQNPTSTLVLVSTTSSIPNTAGLSMQSSATLACISVPSPATGPGLIAADCGGGQDRNGQVMVQQPVPCHPSPTALLPLILPTETLHPVPCKDIIMGRPGTENNPPTNFQKKEEKVRINVKLLHRKRQCERESLLLWTNVEPRSVPVFPWHSLVPFLAPTQSDPSAQPGEGQQTVSHPQTASLKKADELPLEREKDADRERPDSETESDVDDPFFPVVLPDPPISASPGKRRSQSLSALPKDDKTSPGKREKDHIRRPMNAFMIFSKRHRALVHQRHPNQDNRTVSKILGEWWYALGPKEKQKYHDLAFQSAMHNLERSERGNPQALAELAQMCGDGGQVSGRGALSQSHRGVSEDMTSDEERMVICEEEGDDDVIEDSFPASSIDLKCKERVTDSDSENGSGDEGERKRVFAPVICSSSYGHGRSVSLSSYPTSRRFSDAHLKRKRIIEGGDGERREGEGSMSQSLPQYSMGQSILVSSGGGVSSVLGAVRVASTVVTNVVRPVISTPVPIASKSSHDWKPAPSQTQLFIGHGAAGNALTPGSGGGGYYSSSSHSPVSASAGHGGLVTNLVLGGTFQAPPAVQLVTPPPQNSASPVSASLTHSNGPLPMMQQHILPSASLVPSSGQKAITQVQYILPTLSTNHPKSPSPQQASQPTSIFTLPTALPTHASLANGKQSGYVSNPALGLVGPGVQTQSPVLQGKMLVPMATVRAAPAPSQQFPLVAPPLPVQNGAQAGSKIIQIAPMPLVQSQLPSAGPVQPGSPFSVTMATATVVAPGSTPSQTVLLPPPPTRITYVQSTPGVPSPLPLVPTTTGSSSQTASGTPGSAYVQSPLATFAAIAHPGQTLVQPLIAGQPSLLAPAQSPGAPHAPVITALYTPTSVTLATGVVSMGTVTPSVVYPVSSPSPHILPKHTTATTSVSSVTSDRQGNVPSNSERQSHQDRQHPEGFYPQSSDRQSEKVSLSQTEKSYHVPSKTSSSSAPPPGSSVPLQPRSPAPLSHSGSAPGTPKLITARPPQKVKATVANIPVGSYDGGGRGKEREKERDREKEREREKDKESGSRFTFDIDKASETNSPAAIPPEEGTVERTAHPGVEGSATSGLGKEAEWKDSRPSSPLPPPSGSDPAHPQTPSDKDAPPTKKVKARPPPLKRPFDSVDRVLSDVYFEERFAELPEFRPEEVLPSPTLQSLATSPRAILGSYRRKRKNSTDLDSSTEDPVSPKRKSRRRSSCSSEPNTPKSAAKCEGDIFTFERPDGEDMLGELEFDKVPYSSLRRTLDQRRALVMQLFQEHGFFPSAQATAGFQARYSDIFPTKVCLQLKIREVRQKIMQTAAPSESAASDLASLPGPSGASGEGGGMDLLEKETERDVEQNSPEEPRNAGDSQDSTR</sequence>
<dbReference type="CDD" id="cd21990">
    <property type="entry name" value="HMG-box_CIC-like"/>
    <property type="match status" value="1"/>
</dbReference>
<feature type="region of interest" description="Disordered" evidence="7">
    <location>
        <begin position="572"/>
        <end position="594"/>
    </location>
</feature>
<feature type="compositionally biased region" description="Low complexity" evidence="7">
    <location>
        <begin position="144"/>
        <end position="170"/>
    </location>
</feature>
<feature type="compositionally biased region" description="Basic and acidic residues" evidence="7">
    <location>
        <begin position="2500"/>
        <end position="2528"/>
    </location>
</feature>
<feature type="region of interest" description="Disordered" evidence="7">
    <location>
        <begin position="2472"/>
        <end position="2528"/>
    </location>
</feature>
<evidence type="ECO:0000256" key="7">
    <source>
        <dbReference type="SAM" id="MobiDB-lite"/>
    </source>
</evidence>
<feature type="region of interest" description="Disordered" evidence="7">
    <location>
        <begin position="299"/>
        <end position="321"/>
    </location>
</feature>
<feature type="compositionally biased region" description="Basic and acidic residues" evidence="7">
    <location>
        <begin position="2177"/>
        <end position="2212"/>
    </location>
</feature>
<feature type="compositionally biased region" description="Polar residues" evidence="7">
    <location>
        <begin position="305"/>
        <end position="316"/>
    </location>
</feature>
<evidence type="ECO:0000256" key="4">
    <source>
        <dbReference type="ARBA" id="ARBA00023163"/>
    </source>
</evidence>
<dbReference type="Gene3D" id="1.10.30.10">
    <property type="entry name" value="High mobility group box domain"/>
    <property type="match status" value="1"/>
</dbReference>
<dbReference type="Pfam" id="PF00505">
    <property type="entry name" value="HMG_box"/>
    <property type="match status" value="1"/>
</dbReference>
<dbReference type="SMART" id="SM00398">
    <property type="entry name" value="HMG"/>
    <property type="match status" value="1"/>
</dbReference>
<dbReference type="InterPro" id="IPR052412">
    <property type="entry name" value="CC-Dev_Transcription_Reg"/>
</dbReference>
<feature type="region of interest" description="Disordered" evidence="7">
    <location>
        <begin position="654"/>
        <end position="784"/>
    </location>
</feature>
<feature type="compositionally biased region" description="Polar residues" evidence="7">
    <location>
        <begin position="171"/>
        <end position="185"/>
    </location>
</feature>
<feature type="compositionally biased region" description="Basic and acidic residues" evidence="7">
    <location>
        <begin position="1326"/>
        <end position="1346"/>
    </location>
</feature>
<dbReference type="SUPFAM" id="SSF47095">
    <property type="entry name" value="HMG-box"/>
    <property type="match status" value="1"/>
</dbReference>
<dbReference type="EMBL" id="SOYY01000024">
    <property type="protein sequence ID" value="KAA0703167.1"/>
    <property type="molecule type" value="Genomic_DNA"/>
</dbReference>
<feature type="region of interest" description="Disordered" evidence="7">
    <location>
        <begin position="137"/>
        <end position="188"/>
    </location>
</feature>
<accession>A0A5A9N3R4</accession>
<name>A0A5A9N3R4_9TELE</name>
<dbReference type="GO" id="GO:0000977">
    <property type="term" value="F:RNA polymerase II transcription regulatory region sequence-specific DNA binding"/>
    <property type="evidence" value="ECO:0007669"/>
    <property type="project" value="TreeGrafter"/>
</dbReference>
<feature type="region of interest" description="Disordered" evidence="7">
    <location>
        <begin position="2312"/>
        <end position="2383"/>
    </location>
</feature>
<evidence type="ECO:0000256" key="5">
    <source>
        <dbReference type="ARBA" id="ARBA00023242"/>
    </source>
</evidence>
<feature type="region of interest" description="Disordered" evidence="7">
    <location>
        <begin position="2047"/>
        <end position="2298"/>
    </location>
</feature>
<feature type="region of interest" description="Disordered" evidence="7">
    <location>
        <begin position="907"/>
        <end position="980"/>
    </location>
</feature>
<feature type="region of interest" description="Disordered" evidence="7">
    <location>
        <begin position="1481"/>
        <end position="1502"/>
    </location>
</feature>
<feature type="compositionally biased region" description="Polar residues" evidence="7">
    <location>
        <begin position="2093"/>
        <end position="2109"/>
    </location>
</feature>
<feature type="region of interest" description="Disordered" evidence="7">
    <location>
        <begin position="1588"/>
        <end position="1609"/>
    </location>
</feature>
<feature type="domain" description="HMG box" evidence="8">
    <location>
        <begin position="1397"/>
        <end position="1450"/>
    </location>
</feature>
<feature type="compositionally biased region" description="Gly residues" evidence="7">
    <location>
        <begin position="828"/>
        <end position="837"/>
    </location>
</feature>
<feature type="compositionally biased region" description="Low complexity" evidence="7">
    <location>
        <begin position="1952"/>
        <end position="1968"/>
    </location>
</feature>
<evidence type="ECO:0000259" key="8">
    <source>
        <dbReference type="PROSITE" id="PS50118"/>
    </source>
</evidence>
<feature type="compositionally biased region" description="Basic and acidic residues" evidence="7">
    <location>
        <begin position="1588"/>
        <end position="1602"/>
    </location>
</feature>
<dbReference type="InterPro" id="IPR036910">
    <property type="entry name" value="HMG_box_dom_sf"/>
</dbReference>
<feature type="compositionally biased region" description="Polar residues" evidence="7">
    <location>
        <begin position="2068"/>
        <end position="2078"/>
    </location>
</feature>
<feature type="compositionally biased region" description="Low complexity" evidence="7">
    <location>
        <begin position="2056"/>
        <end position="2067"/>
    </location>
</feature>
<comment type="caution">
    <text evidence="9">The sequence shown here is derived from an EMBL/GenBank/DDBJ whole genome shotgun (WGS) entry which is preliminary data.</text>
</comment>
<keyword evidence="1" id="KW-0597">Phosphoprotein</keyword>
<feature type="region of interest" description="Disordered" evidence="7">
    <location>
        <begin position="823"/>
        <end position="878"/>
    </location>
</feature>
<evidence type="ECO:0000256" key="6">
    <source>
        <dbReference type="PROSITE-ProRule" id="PRU00267"/>
    </source>
</evidence>
<evidence type="ECO:0000313" key="10">
    <source>
        <dbReference type="Proteomes" id="UP000324632"/>
    </source>
</evidence>
<feature type="region of interest" description="Disordered" evidence="7">
    <location>
        <begin position="1942"/>
        <end position="1968"/>
    </location>
</feature>
<evidence type="ECO:0000256" key="3">
    <source>
        <dbReference type="ARBA" id="ARBA00023125"/>
    </source>
</evidence>
<keyword evidence="2" id="KW-0805">Transcription regulation</keyword>
<feature type="compositionally biased region" description="Polar residues" evidence="7">
    <location>
        <begin position="1301"/>
        <end position="1324"/>
    </location>
</feature>
<evidence type="ECO:0000256" key="2">
    <source>
        <dbReference type="ARBA" id="ARBA00023015"/>
    </source>
</evidence>